<dbReference type="HOGENOM" id="CLU_050274_0_0_1"/>
<evidence type="ECO:0000256" key="1">
    <source>
        <dbReference type="SAM" id="MobiDB-lite"/>
    </source>
</evidence>
<feature type="compositionally biased region" description="Low complexity" evidence="1">
    <location>
        <begin position="199"/>
        <end position="236"/>
    </location>
</feature>
<evidence type="ECO:0000256" key="3">
    <source>
        <dbReference type="SAM" id="SignalP"/>
    </source>
</evidence>
<feature type="compositionally biased region" description="Polar residues" evidence="1">
    <location>
        <begin position="268"/>
        <end position="277"/>
    </location>
</feature>
<sequence>MKKIPFLLALMGSSTAVGYPWHYHDGRIVVREIVSEIFGSSAPAPPPPYNNINTSLTPAEAPPSPSLWPPNIESCHCPVTYVPMLPVECTGELFYATKPPQTVYTTITEVHTLKPIDTAPMGPPTLVTPPPPCSTYSCPPARCKMGLFPSLAPLISTVSVTKKTTIMGVPSAEPPPSFQDTSSGSAAGQNIPPTASPTDDSSASRPSGKSKSDSGSPDEPHSGSQGTTSSASQGNSPEGRPENSQGRPQSGTPNGQQGGSQGSSQASRQTTLAQPPGSSMPVDPGPITSEGAGHSHSVPTRTMFNLGGIPITIQETDSVTLGNGPSRTTITSNSTPTTFAVDGHTFTVNPSEVIYLDTTFHLGADPMKSPPLVSGTANPTDRGDREGPRTDSEGHTISPRPTGTRDGSPSSQSLAVRISTSINTTFVLGISTALIFGGLVGVL</sequence>
<feature type="region of interest" description="Disordered" evidence="1">
    <location>
        <begin position="365"/>
        <end position="412"/>
    </location>
</feature>
<keyword evidence="2" id="KW-0472">Membrane</keyword>
<feature type="compositionally biased region" description="Polar residues" evidence="1">
    <location>
        <begin position="399"/>
        <end position="412"/>
    </location>
</feature>
<organism evidence="4">
    <name type="scientific">Trichophyton rubrum CBS 288.86</name>
    <dbReference type="NCBI Taxonomy" id="1215330"/>
    <lineage>
        <taxon>Eukaryota</taxon>
        <taxon>Fungi</taxon>
        <taxon>Dikarya</taxon>
        <taxon>Ascomycota</taxon>
        <taxon>Pezizomycotina</taxon>
        <taxon>Eurotiomycetes</taxon>
        <taxon>Eurotiomycetidae</taxon>
        <taxon>Onygenales</taxon>
        <taxon>Arthrodermataceae</taxon>
        <taxon>Trichophyton</taxon>
    </lineage>
</organism>
<feature type="transmembrane region" description="Helical" evidence="2">
    <location>
        <begin position="422"/>
        <end position="442"/>
    </location>
</feature>
<accession>A0A022WG96</accession>
<feature type="chain" id="PRO_5001508388" evidence="3">
    <location>
        <begin position="17"/>
        <end position="443"/>
    </location>
</feature>
<dbReference type="EMBL" id="KK207690">
    <property type="protein sequence ID" value="EZF57349.1"/>
    <property type="molecule type" value="Genomic_DNA"/>
</dbReference>
<evidence type="ECO:0000313" key="4">
    <source>
        <dbReference type="EMBL" id="EZF57349.1"/>
    </source>
</evidence>
<gene>
    <name evidence="4" type="ORF">H103_00378</name>
</gene>
<keyword evidence="2" id="KW-0812">Transmembrane</keyword>
<feature type="region of interest" description="Disordered" evidence="1">
    <location>
        <begin position="167"/>
        <end position="303"/>
    </location>
</feature>
<reference evidence="4" key="1">
    <citation type="submission" date="2014-02" db="EMBL/GenBank/DDBJ databases">
        <title>The Genome Sequence of Trichophyton rubrum (morphotype fischeri) CBS 288.86.</title>
        <authorList>
            <consortium name="The Broad Institute Genomics Platform"/>
            <person name="Cuomo C.A."/>
            <person name="White T.C."/>
            <person name="Graser Y."/>
            <person name="Martinez-Rossi N."/>
            <person name="Heitman J."/>
            <person name="Young S.K."/>
            <person name="Zeng Q."/>
            <person name="Gargeya S."/>
            <person name="Abouelleil A."/>
            <person name="Alvarado L."/>
            <person name="Chapman S.B."/>
            <person name="Gainer-Dewar J."/>
            <person name="Goldberg J."/>
            <person name="Griggs A."/>
            <person name="Gujja S."/>
            <person name="Hansen M."/>
            <person name="Howarth C."/>
            <person name="Imamovic A."/>
            <person name="Larimer J."/>
            <person name="Martinez D."/>
            <person name="Murphy C."/>
            <person name="Pearson M.D."/>
            <person name="Persinoti G."/>
            <person name="Poon T."/>
            <person name="Priest M."/>
            <person name="Roberts A.D."/>
            <person name="Saif S."/>
            <person name="Shea T.D."/>
            <person name="Sykes S.N."/>
            <person name="Wortman J."/>
            <person name="Nusbaum C."/>
            <person name="Birren B."/>
        </authorList>
    </citation>
    <scope>NUCLEOTIDE SEQUENCE [LARGE SCALE GENOMIC DNA]</scope>
    <source>
        <strain evidence="4">CBS 288.86</strain>
    </source>
</reference>
<proteinExistence type="predicted"/>
<name>A0A022WG96_TRIRU</name>
<evidence type="ECO:0000256" key="2">
    <source>
        <dbReference type="SAM" id="Phobius"/>
    </source>
</evidence>
<dbReference type="AlphaFoldDB" id="A0A022WG96"/>
<dbReference type="Proteomes" id="UP000023758">
    <property type="component" value="Unassembled WGS sequence"/>
</dbReference>
<protein>
    <submittedName>
        <fullName evidence="4">Uncharacterized protein</fullName>
    </submittedName>
</protein>
<dbReference type="OrthoDB" id="4173854at2759"/>
<keyword evidence="3" id="KW-0732">Signal</keyword>
<feature type="compositionally biased region" description="Basic and acidic residues" evidence="1">
    <location>
        <begin position="381"/>
        <end position="394"/>
    </location>
</feature>
<feature type="signal peptide" evidence="3">
    <location>
        <begin position="1"/>
        <end position="16"/>
    </location>
</feature>
<keyword evidence="2" id="KW-1133">Transmembrane helix</keyword>
<feature type="compositionally biased region" description="Polar residues" evidence="1">
    <location>
        <begin position="178"/>
        <end position="198"/>
    </location>
</feature>